<dbReference type="Proteomes" id="UP000321306">
    <property type="component" value="Unassembled WGS sequence"/>
</dbReference>
<dbReference type="Pfam" id="PF11213">
    <property type="entry name" value="DUF3006"/>
    <property type="match status" value="1"/>
</dbReference>
<comment type="caution">
    <text evidence="1">The sequence shown here is derived from an EMBL/GenBank/DDBJ whole genome shotgun (WGS) entry which is preliminary data.</text>
</comment>
<accession>A0A511N6S7</accession>
<gene>
    <name evidence="1" type="ORF">DC3_42070</name>
</gene>
<protein>
    <recommendedName>
        <fullName evidence="3">DUF3006 domain-containing protein</fullName>
    </recommendedName>
</protein>
<dbReference type="OrthoDB" id="74244at2"/>
<evidence type="ECO:0000313" key="1">
    <source>
        <dbReference type="EMBL" id="GEM48572.1"/>
    </source>
</evidence>
<evidence type="ECO:0008006" key="3">
    <source>
        <dbReference type="Google" id="ProtNLM"/>
    </source>
</evidence>
<organism evidence="1 2">
    <name type="scientific">Deinococcus cellulosilyticus (strain DSM 18568 / NBRC 106333 / KACC 11606 / 5516J-15)</name>
    <dbReference type="NCBI Taxonomy" id="1223518"/>
    <lineage>
        <taxon>Bacteria</taxon>
        <taxon>Thermotogati</taxon>
        <taxon>Deinococcota</taxon>
        <taxon>Deinococci</taxon>
        <taxon>Deinococcales</taxon>
        <taxon>Deinococcaceae</taxon>
        <taxon>Deinococcus</taxon>
    </lineage>
</organism>
<dbReference type="AlphaFoldDB" id="A0A511N6S7"/>
<proteinExistence type="predicted"/>
<reference evidence="1 2" key="1">
    <citation type="submission" date="2019-07" db="EMBL/GenBank/DDBJ databases">
        <title>Whole genome shotgun sequence of Deinococcus cellulosilyticus NBRC 106333.</title>
        <authorList>
            <person name="Hosoyama A."/>
            <person name="Uohara A."/>
            <person name="Ohji S."/>
            <person name="Ichikawa N."/>
        </authorList>
    </citation>
    <scope>NUCLEOTIDE SEQUENCE [LARGE SCALE GENOMIC DNA]</scope>
    <source>
        <strain evidence="1 2">NBRC 106333</strain>
    </source>
</reference>
<keyword evidence="2" id="KW-1185">Reference proteome</keyword>
<dbReference type="EMBL" id="BJXB01000022">
    <property type="protein sequence ID" value="GEM48572.1"/>
    <property type="molecule type" value="Genomic_DNA"/>
</dbReference>
<name>A0A511N6S7_DEIC1</name>
<evidence type="ECO:0000313" key="2">
    <source>
        <dbReference type="Proteomes" id="UP000321306"/>
    </source>
</evidence>
<sequence>MQAVYTTPMAQWIVEGFENDLVRLEFGDRLLDFPRHLLPDIKVGDVLLLKQQGSWFRFVVDRETTELLKQETREALADLNAHAPEGDIKI</sequence>
<dbReference type="InterPro" id="IPR021377">
    <property type="entry name" value="DUF3006"/>
</dbReference>